<dbReference type="NCBIfam" id="TIGR01494">
    <property type="entry name" value="ATPase_P-type"/>
    <property type="match status" value="1"/>
</dbReference>
<feature type="transmembrane region" description="Helical" evidence="12">
    <location>
        <begin position="215"/>
        <end position="235"/>
    </location>
</feature>
<evidence type="ECO:0000259" key="14">
    <source>
        <dbReference type="Pfam" id="PF23143"/>
    </source>
</evidence>
<comment type="subcellular location">
    <subcellularLocation>
        <location evidence="1">Endoplasmic reticulum membrane</location>
        <topology evidence="1">Multi-pass membrane protein</topology>
    </subcellularLocation>
</comment>
<dbReference type="Gene3D" id="2.70.150.10">
    <property type="entry name" value="Calcium-transporting ATPase, cytoplasmic transduction domain A"/>
    <property type="match status" value="1"/>
</dbReference>
<evidence type="ECO:0000313" key="16">
    <source>
        <dbReference type="Proteomes" id="UP001498771"/>
    </source>
</evidence>
<keyword evidence="10 12" id="KW-1133">Transmembrane helix</keyword>
<dbReference type="SFLD" id="SFLDS00003">
    <property type="entry name" value="Haloacid_Dehalogenase"/>
    <property type="match status" value="1"/>
</dbReference>
<dbReference type="PROSITE" id="PS01229">
    <property type="entry name" value="COF_2"/>
    <property type="match status" value="1"/>
</dbReference>
<evidence type="ECO:0000256" key="3">
    <source>
        <dbReference type="ARBA" id="ARBA00022692"/>
    </source>
</evidence>
<dbReference type="EMBL" id="JBBJBU010000011">
    <property type="protein sequence ID" value="KAK7203656.1"/>
    <property type="molecule type" value="Genomic_DNA"/>
</dbReference>
<evidence type="ECO:0000256" key="4">
    <source>
        <dbReference type="ARBA" id="ARBA00022723"/>
    </source>
</evidence>
<feature type="transmembrane region" description="Helical" evidence="12">
    <location>
        <begin position="1019"/>
        <end position="1036"/>
    </location>
</feature>
<dbReference type="Pfam" id="PF13246">
    <property type="entry name" value="Cation_ATPase"/>
    <property type="match status" value="1"/>
</dbReference>
<evidence type="ECO:0000256" key="10">
    <source>
        <dbReference type="ARBA" id="ARBA00022989"/>
    </source>
</evidence>
<dbReference type="InterPro" id="IPR018303">
    <property type="entry name" value="ATPase_P-typ_P_site"/>
</dbReference>
<keyword evidence="8" id="KW-0460">Magnesium</keyword>
<accession>A0ABR1F1F3</accession>
<keyword evidence="6" id="KW-0256">Endoplasmic reticulum</keyword>
<evidence type="ECO:0000256" key="12">
    <source>
        <dbReference type="SAM" id="Phobius"/>
    </source>
</evidence>
<dbReference type="InterPro" id="IPR023298">
    <property type="entry name" value="ATPase_P-typ_TM_dom_sf"/>
</dbReference>
<feature type="transmembrane region" description="Helical" evidence="12">
    <location>
        <begin position="396"/>
        <end position="415"/>
    </location>
</feature>
<dbReference type="InterPro" id="IPR036412">
    <property type="entry name" value="HAD-like_sf"/>
</dbReference>
<evidence type="ECO:0000259" key="13">
    <source>
        <dbReference type="Pfam" id="PF00122"/>
    </source>
</evidence>
<feature type="transmembrane region" description="Helical" evidence="12">
    <location>
        <begin position="1056"/>
        <end position="1076"/>
    </location>
</feature>
<feature type="transmembrane region" description="Helical" evidence="12">
    <location>
        <begin position="991"/>
        <end position="1012"/>
    </location>
</feature>
<dbReference type="SUPFAM" id="SSF81665">
    <property type="entry name" value="Calcium ATPase, transmembrane domain M"/>
    <property type="match status" value="1"/>
</dbReference>
<dbReference type="InterPro" id="IPR023214">
    <property type="entry name" value="HAD_sf"/>
</dbReference>
<evidence type="ECO:0000256" key="5">
    <source>
        <dbReference type="ARBA" id="ARBA00022741"/>
    </source>
</evidence>
<comment type="similarity">
    <text evidence="2">Belongs to the cation transport ATPase (P-type) (TC 3.A.3) family. Type V subfamily.</text>
</comment>
<evidence type="ECO:0000256" key="6">
    <source>
        <dbReference type="ARBA" id="ARBA00022824"/>
    </source>
</evidence>
<feature type="domain" description="P5A-ATPase transmembrane helical hairpin" evidence="14">
    <location>
        <begin position="20"/>
        <end position="89"/>
    </location>
</feature>
<dbReference type="SUPFAM" id="SSF81653">
    <property type="entry name" value="Calcium ATPase, transduction domain A"/>
    <property type="match status" value="1"/>
</dbReference>
<feature type="transmembrane region" description="Helical" evidence="12">
    <location>
        <begin position="27"/>
        <end position="44"/>
    </location>
</feature>
<proteinExistence type="inferred from homology"/>
<keyword evidence="5" id="KW-0547">Nucleotide-binding</keyword>
<dbReference type="InterPro" id="IPR023299">
    <property type="entry name" value="ATPase_P-typ_cyto_dom_N"/>
</dbReference>
<evidence type="ECO:0000256" key="7">
    <source>
        <dbReference type="ARBA" id="ARBA00022840"/>
    </source>
</evidence>
<dbReference type="SUPFAM" id="SSF81660">
    <property type="entry name" value="Metal cation-transporting ATPase, ATP-binding domain N"/>
    <property type="match status" value="1"/>
</dbReference>
<dbReference type="InterPro" id="IPR059000">
    <property type="entry name" value="ATPase_P-type_domA"/>
</dbReference>
<feature type="transmembrane region" description="Helical" evidence="12">
    <location>
        <begin position="56"/>
        <end position="74"/>
    </location>
</feature>
<dbReference type="PROSITE" id="PS00154">
    <property type="entry name" value="ATPASE_E1_E2"/>
    <property type="match status" value="1"/>
</dbReference>
<dbReference type="Pfam" id="PF00122">
    <property type="entry name" value="E1-E2_ATPase"/>
    <property type="match status" value="1"/>
</dbReference>
<dbReference type="InterPro" id="IPR047820">
    <property type="entry name" value="P5A-type_ATPase"/>
</dbReference>
<dbReference type="Gene3D" id="3.40.1110.10">
    <property type="entry name" value="Calcium-transporting ATPase, cytoplasmic domain N"/>
    <property type="match status" value="1"/>
</dbReference>
<keyword evidence="16" id="KW-1185">Reference proteome</keyword>
<dbReference type="InterPro" id="IPR001757">
    <property type="entry name" value="P_typ_ATPase"/>
</dbReference>
<evidence type="ECO:0000256" key="9">
    <source>
        <dbReference type="ARBA" id="ARBA00022967"/>
    </source>
</evidence>
<dbReference type="GeneID" id="90040862"/>
<dbReference type="CDD" id="cd07543">
    <property type="entry name" value="P-type_ATPase_cation"/>
    <property type="match status" value="1"/>
</dbReference>
<evidence type="ECO:0000256" key="11">
    <source>
        <dbReference type="ARBA" id="ARBA00023136"/>
    </source>
</evidence>
<dbReference type="PANTHER" id="PTHR45630">
    <property type="entry name" value="CATION-TRANSPORTING ATPASE-RELATED"/>
    <property type="match status" value="1"/>
</dbReference>
<keyword evidence="4" id="KW-0479">Metal-binding</keyword>
<dbReference type="InterPro" id="IPR008250">
    <property type="entry name" value="ATPase_P-typ_transduc_dom_A_sf"/>
</dbReference>
<evidence type="ECO:0000313" key="15">
    <source>
        <dbReference type="EMBL" id="KAK7203656.1"/>
    </source>
</evidence>
<dbReference type="InterPro" id="IPR006544">
    <property type="entry name" value="P-type_TPase_V"/>
</dbReference>
<keyword evidence="7" id="KW-0067">ATP-binding</keyword>
<dbReference type="RefSeq" id="XP_064766689.1">
    <property type="nucleotide sequence ID" value="XM_064915350.1"/>
</dbReference>
<dbReference type="InterPro" id="IPR057255">
    <property type="entry name" value="2TM_P5A-ATPase"/>
</dbReference>
<evidence type="ECO:0000256" key="2">
    <source>
        <dbReference type="ARBA" id="ARBA00006000"/>
    </source>
</evidence>
<keyword evidence="11 12" id="KW-0472">Membrane</keyword>
<sequence length="1222" mass="136125">MPSALVPNPGVEDASLHDPLPFVLRTYIWPFFFLYPAFGYFYFLRYEEYINGSEWTFVYLGTIISFQALLWLMTHWSVNVLTLFTTVKATDPKKAKLIRVIPIANAGQSMVCKLSHIKSRGHEEISFLFQKRRFIFDPETSSFSPPIYPIDLPRKIGEFQTTTGNNDIANLTLEYGDNRFDIPVPTFLELFYEHAVAPFFVFQVFCVALWLLDELWYYSLFTLFMLVAFESTVVFQRQRTMIEFRGMGIQPYDIYVYRNGEWTEITTDHLLPGDVVSVVRTKDDSGLPCDLLLVNGSAIVNEAMLSGESTPLLKESILLRPADEILDLKGLDKNSELYGGTKVLQITPPTDCHIPLPPDGGAIAVATRTGFETSQGSLVRTMIFSTERVGAGNAEALFFILFLLIFAIAASWYVWTEGVKIDRKRSKLLLDCIIIITSVVPPELPMELSMAVNSSLGALGKFAIYCTEPFRIPFAGRVDVCCFDKTGTLTGEDLVLEGIAGLLSSPTDLLDVKQVAHNTTLVLTTAHALVRLDEGEVVGEPMEKATLKALGWSIGKNDTLQSNNKTGGQTKVRILRRFQFSSALKRSSSIATSSNKYFISAKGAPETVRGMLREIPEKYEETYKYFTRRGSRVLALGIRFLPDDLSTAKTNNFTREEVERDLTFAGFLVFNCPLKPDAIEAVKMLNESSHRVVMITGDNPLTAVHVAYEVEIVTRDVLILDAPEEGTDGGEHALVFRNVEETYVEAVDPTKPIDAAVFAKYDICVTGYALAKFTDYEHVWDLIKHTWVWARVSPSQKEYILIQLKNGGYTTLMCGDGTNDVGALKQAHIGVALLNGTEESLKKIAENAKFNRMKDVYQKQCDMMVRWGGKVPPVPPAIAHLYPPGPNNPNYRKAIEARGGTVDEALVKAAYTSARADPNVIPHALEASQTASSLADKMMSMVDEEDDTEAPTLKLGDASVAAPFTSKLGSVNTIVHIIRQGRCTLVATIQMYKILALNCLISAYSLSVLYLAGIKFGDGQATISGMLMSVCFYSISRGKAVDKLSKERPQPGIFNFYIMGSILGQFAIHIVTLIYVTKHAYLIEPREDDIDLEAEFKPSLLNSAIYLLQLSQQVSTVAVNYQGRPFRENISENRAMYYGLAAAGALAFAGASEFIPELNEKLRLVPFEYDFKVRLCVAMSLDYAGAWVIEVVLKKLFSDYKPKDIAIHEERDPEDLVVKKTQ</sequence>
<dbReference type="SUPFAM" id="SSF56784">
    <property type="entry name" value="HAD-like"/>
    <property type="match status" value="1"/>
</dbReference>
<dbReference type="SFLD" id="SFLDG00002">
    <property type="entry name" value="C1.7:_P-type_atpase_like"/>
    <property type="match status" value="1"/>
</dbReference>
<reference evidence="15 16" key="1">
    <citation type="submission" date="2024-03" db="EMBL/GenBank/DDBJ databases">
        <title>Genome-scale model development and genomic sequencing of the oleaginous clade Lipomyces.</title>
        <authorList>
            <consortium name="Lawrence Berkeley National Laboratory"/>
            <person name="Czajka J.J."/>
            <person name="Han Y."/>
            <person name="Kim J."/>
            <person name="Mondo S.J."/>
            <person name="Hofstad B.A."/>
            <person name="Robles A."/>
            <person name="Haridas S."/>
            <person name="Riley R."/>
            <person name="LaButti K."/>
            <person name="Pangilinan J."/>
            <person name="Andreopoulos W."/>
            <person name="Lipzen A."/>
            <person name="Yan J."/>
            <person name="Wang M."/>
            <person name="Ng V."/>
            <person name="Grigoriev I.V."/>
            <person name="Spatafora J.W."/>
            <person name="Magnuson J.K."/>
            <person name="Baker S.E."/>
            <person name="Pomraning K.R."/>
        </authorList>
    </citation>
    <scope>NUCLEOTIDE SEQUENCE [LARGE SCALE GENOMIC DNA]</scope>
    <source>
        <strain evidence="15 16">Phaff 52-87</strain>
    </source>
</reference>
<dbReference type="PANTHER" id="PTHR45630:SF7">
    <property type="entry name" value="ENDOPLASMIC RETICULUM TRANSMEMBRANE HELIX TRANSLOCASE"/>
    <property type="match status" value="1"/>
</dbReference>
<dbReference type="InterPro" id="IPR044492">
    <property type="entry name" value="P_typ_ATPase_HD_dom"/>
</dbReference>
<dbReference type="Proteomes" id="UP001498771">
    <property type="component" value="Unassembled WGS sequence"/>
</dbReference>
<organism evidence="15 16">
    <name type="scientific">Myxozyma melibiosi</name>
    <dbReference type="NCBI Taxonomy" id="54550"/>
    <lineage>
        <taxon>Eukaryota</taxon>
        <taxon>Fungi</taxon>
        <taxon>Dikarya</taxon>
        <taxon>Ascomycota</taxon>
        <taxon>Saccharomycotina</taxon>
        <taxon>Lipomycetes</taxon>
        <taxon>Lipomycetales</taxon>
        <taxon>Lipomycetaceae</taxon>
        <taxon>Myxozyma</taxon>
    </lineage>
</organism>
<dbReference type="Gene3D" id="3.40.50.1000">
    <property type="entry name" value="HAD superfamily/HAD-like"/>
    <property type="match status" value="1"/>
</dbReference>
<dbReference type="PRINTS" id="PR00119">
    <property type="entry name" value="CATATPASE"/>
</dbReference>
<feature type="domain" description="P-type ATPase A" evidence="13">
    <location>
        <begin position="255"/>
        <end position="382"/>
    </location>
</feature>
<comment type="caution">
    <text evidence="15">The sequence shown here is derived from an EMBL/GenBank/DDBJ whole genome shotgun (WGS) entry which is preliminary data.</text>
</comment>
<keyword evidence="3 12" id="KW-0812">Transmembrane</keyword>
<protein>
    <submittedName>
        <fullName evidence="15">Cation transporting ATPase</fullName>
    </submittedName>
</protein>
<dbReference type="NCBIfam" id="TIGR01657">
    <property type="entry name" value="P-ATPase-V"/>
    <property type="match status" value="1"/>
</dbReference>
<dbReference type="SFLD" id="SFLDF00027">
    <property type="entry name" value="p-type_atpase"/>
    <property type="match status" value="1"/>
</dbReference>
<keyword evidence="9" id="KW-1278">Translocase</keyword>
<evidence type="ECO:0000256" key="1">
    <source>
        <dbReference type="ARBA" id="ARBA00004477"/>
    </source>
</evidence>
<dbReference type="Pfam" id="PF23143">
    <property type="entry name" value="2TM_P5A-ATPase"/>
    <property type="match status" value="1"/>
</dbReference>
<gene>
    <name evidence="15" type="ORF">BZA70DRAFT_71562</name>
</gene>
<evidence type="ECO:0000256" key="8">
    <source>
        <dbReference type="ARBA" id="ARBA00022842"/>
    </source>
</evidence>
<name>A0ABR1F1F3_9ASCO</name>